<keyword evidence="3" id="KW-0460">Magnesium</keyword>
<dbReference type="EMBL" id="LATX01001102">
    <property type="protein sequence ID" value="KTB43705.1"/>
    <property type="molecule type" value="Genomic_DNA"/>
</dbReference>
<dbReference type="InterPro" id="IPR046945">
    <property type="entry name" value="RHMD-like"/>
</dbReference>
<evidence type="ECO:0008006" key="7">
    <source>
        <dbReference type="Google" id="ProtNLM"/>
    </source>
</evidence>
<dbReference type="PANTHER" id="PTHR13794:SF58">
    <property type="entry name" value="MITOCHONDRIAL ENOLASE SUPERFAMILY MEMBER 1"/>
    <property type="match status" value="1"/>
</dbReference>
<dbReference type="Gene3D" id="3.20.20.120">
    <property type="entry name" value="Enolase-like C-terminal domain"/>
    <property type="match status" value="1"/>
</dbReference>
<dbReference type="InterPro" id="IPR036849">
    <property type="entry name" value="Enolase-like_C_sf"/>
</dbReference>
<dbReference type="PANTHER" id="PTHR13794">
    <property type="entry name" value="ENOLASE SUPERFAMILY, MANDELATE RACEMASE"/>
    <property type="match status" value="1"/>
</dbReference>
<dbReference type="Proteomes" id="UP000054988">
    <property type="component" value="Unassembled WGS sequence"/>
</dbReference>
<dbReference type="AlphaFoldDB" id="A0A0W0G546"/>
<evidence type="ECO:0000313" key="4">
    <source>
        <dbReference type="EMBL" id="KTB43704.1"/>
    </source>
</evidence>
<evidence type="ECO:0000256" key="3">
    <source>
        <dbReference type="ARBA" id="ARBA00022842"/>
    </source>
</evidence>
<dbReference type="GO" id="GO:0016052">
    <property type="term" value="P:carbohydrate catabolic process"/>
    <property type="evidence" value="ECO:0007669"/>
    <property type="project" value="TreeGrafter"/>
</dbReference>
<proteinExistence type="predicted"/>
<dbReference type="SUPFAM" id="SSF51604">
    <property type="entry name" value="Enolase C-terminal domain-like"/>
    <property type="match status" value="1"/>
</dbReference>
<dbReference type="EMBL" id="LATX01001103">
    <property type="protein sequence ID" value="KTB43704.1"/>
    <property type="molecule type" value="Genomic_DNA"/>
</dbReference>
<name>A0A0W0G546_MONRR</name>
<sequence length="104" mass="11632">MAAKFGVPVCPHAGGVGLCEYVIHLSLIDYIAVSGTMERNVLEFVDHLHEHFVTPCSINSRGRYNVPSNPNEGYSIEMFAKSIAEYEWPNGSYWVGRREQEGKA</sequence>
<gene>
    <name evidence="5" type="ORF">WG66_3710</name>
    <name evidence="4" type="ORF">WG66_3722</name>
</gene>
<organism evidence="5 6">
    <name type="scientific">Moniliophthora roreri</name>
    <name type="common">Frosty pod rot fungus</name>
    <name type="synonym">Monilia roreri</name>
    <dbReference type="NCBI Taxonomy" id="221103"/>
    <lineage>
        <taxon>Eukaryota</taxon>
        <taxon>Fungi</taxon>
        <taxon>Dikarya</taxon>
        <taxon>Basidiomycota</taxon>
        <taxon>Agaricomycotina</taxon>
        <taxon>Agaricomycetes</taxon>
        <taxon>Agaricomycetidae</taxon>
        <taxon>Agaricales</taxon>
        <taxon>Marasmiineae</taxon>
        <taxon>Marasmiaceae</taxon>
        <taxon>Moniliophthora</taxon>
    </lineage>
</organism>
<accession>A0A0W0G546</accession>
<comment type="cofactor">
    <cofactor evidence="1">
        <name>Mg(2+)</name>
        <dbReference type="ChEBI" id="CHEBI:18420"/>
    </cofactor>
</comment>
<protein>
    <recommendedName>
        <fullName evidence="7">Enolase C-terminal domain-like protein</fullName>
    </recommendedName>
</protein>
<evidence type="ECO:0000313" key="5">
    <source>
        <dbReference type="EMBL" id="KTB43705.1"/>
    </source>
</evidence>
<keyword evidence="2" id="KW-0479">Metal-binding</keyword>
<reference evidence="5 6" key="1">
    <citation type="submission" date="2015-12" db="EMBL/GenBank/DDBJ databases">
        <title>Draft genome sequence of Moniliophthora roreri, the causal agent of frosty pod rot of cacao.</title>
        <authorList>
            <person name="Aime M.C."/>
            <person name="Diaz-Valderrama J.R."/>
            <person name="Kijpornyongpan T."/>
            <person name="Phillips-Mora W."/>
        </authorList>
    </citation>
    <scope>NUCLEOTIDE SEQUENCE [LARGE SCALE GENOMIC DNA]</scope>
    <source>
        <strain evidence="5 6">MCA 2952</strain>
    </source>
</reference>
<evidence type="ECO:0000256" key="2">
    <source>
        <dbReference type="ARBA" id="ARBA00022723"/>
    </source>
</evidence>
<comment type="caution">
    <text evidence="5">The sequence shown here is derived from an EMBL/GenBank/DDBJ whole genome shotgun (WGS) entry which is preliminary data.</text>
</comment>
<evidence type="ECO:0000313" key="6">
    <source>
        <dbReference type="Proteomes" id="UP000054988"/>
    </source>
</evidence>
<dbReference type="GO" id="GO:0000287">
    <property type="term" value="F:magnesium ion binding"/>
    <property type="evidence" value="ECO:0007669"/>
    <property type="project" value="TreeGrafter"/>
</dbReference>
<dbReference type="GO" id="GO:0016836">
    <property type="term" value="F:hydro-lyase activity"/>
    <property type="evidence" value="ECO:0007669"/>
    <property type="project" value="TreeGrafter"/>
</dbReference>
<evidence type="ECO:0000256" key="1">
    <source>
        <dbReference type="ARBA" id="ARBA00001946"/>
    </source>
</evidence>